<dbReference type="RefSeq" id="XP_016933855.3">
    <property type="nucleotide sequence ID" value="XM_017078366.4"/>
</dbReference>
<evidence type="ECO:0000313" key="2">
    <source>
        <dbReference type="Proteomes" id="UP001652628"/>
    </source>
</evidence>
<organism evidence="2 3">
    <name type="scientific">Drosophila suzukii</name>
    <name type="common">Spotted-wing drosophila fruit fly</name>
    <dbReference type="NCBI Taxonomy" id="28584"/>
    <lineage>
        <taxon>Eukaryota</taxon>
        <taxon>Metazoa</taxon>
        <taxon>Ecdysozoa</taxon>
        <taxon>Arthropoda</taxon>
        <taxon>Hexapoda</taxon>
        <taxon>Insecta</taxon>
        <taxon>Pterygota</taxon>
        <taxon>Neoptera</taxon>
        <taxon>Endopterygota</taxon>
        <taxon>Diptera</taxon>
        <taxon>Brachycera</taxon>
        <taxon>Muscomorpha</taxon>
        <taxon>Ephydroidea</taxon>
        <taxon>Drosophilidae</taxon>
        <taxon>Drosophila</taxon>
        <taxon>Sophophora</taxon>
    </lineage>
</organism>
<name>A0AB39ZEA3_DROSZ</name>
<dbReference type="GeneID" id="108012874"/>
<proteinExistence type="predicted"/>
<accession>A0AB39ZEA3</accession>
<sequence>MFRISAKMKLLAFLFAVLVVVAMTAAPVFGNIPQCPPTDDVAQGGSYPITELMRNGRRPPVYNTGRNGK</sequence>
<keyword evidence="1" id="KW-0732">Signal</keyword>
<feature type="chain" id="PRO_5047432585" evidence="1">
    <location>
        <begin position="31"/>
        <end position="69"/>
    </location>
</feature>
<dbReference type="Proteomes" id="UP001652628">
    <property type="component" value="Chromosome 2L"/>
</dbReference>
<gene>
    <name evidence="3" type="primary">LOC108012874</name>
</gene>
<protein>
    <submittedName>
        <fullName evidence="3">Uncharacterized protein</fullName>
    </submittedName>
</protein>
<feature type="signal peptide" evidence="1">
    <location>
        <begin position="1"/>
        <end position="30"/>
    </location>
</feature>
<reference evidence="3" key="1">
    <citation type="submission" date="2025-08" db="UniProtKB">
        <authorList>
            <consortium name="RefSeq"/>
        </authorList>
    </citation>
    <scope>IDENTIFICATION</scope>
</reference>
<evidence type="ECO:0000256" key="1">
    <source>
        <dbReference type="SAM" id="SignalP"/>
    </source>
</evidence>
<evidence type="ECO:0000313" key="3">
    <source>
        <dbReference type="RefSeq" id="XP_016933855.3"/>
    </source>
</evidence>
<dbReference type="AlphaFoldDB" id="A0AB39ZEA3"/>
<keyword evidence="2" id="KW-1185">Reference proteome</keyword>